<dbReference type="InterPro" id="IPR009367">
    <property type="entry name" value="Elm1-like"/>
</dbReference>
<evidence type="ECO:0000313" key="2">
    <source>
        <dbReference type="Proteomes" id="UP000245699"/>
    </source>
</evidence>
<gene>
    <name evidence="1" type="ORF">BB559_007431</name>
</gene>
<reference evidence="1 2" key="1">
    <citation type="journal article" date="2018" name="MBio">
        <title>Comparative Genomics Reveals the Core Gene Toolbox for the Fungus-Insect Symbiosis.</title>
        <authorList>
            <person name="Wang Y."/>
            <person name="Stata M."/>
            <person name="Wang W."/>
            <person name="Stajich J.E."/>
            <person name="White M.M."/>
            <person name="Moncalvo J.M."/>
        </authorList>
    </citation>
    <scope>NUCLEOTIDE SEQUENCE [LARGE SCALE GENOMIC DNA]</scope>
    <source>
        <strain evidence="1 2">AUS-77-4</strain>
    </source>
</reference>
<dbReference type="EMBL" id="MBFT01001238">
    <property type="protein sequence ID" value="PVU84756.1"/>
    <property type="molecule type" value="Genomic_DNA"/>
</dbReference>
<proteinExistence type="predicted"/>
<accession>A0A2T9XXD7</accession>
<dbReference type="OrthoDB" id="1856981at2759"/>
<evidence type="ECO:0000313" key="1">
    <source>
        <dbReference type="EMBL" id="PVU84756.1"/>
    </source>
</evidence>
<dbReference type="Pfam" id="PF06258">
    <property type="entry name" value="Mito_fiss_Elm1"/>
    <property type="match status" value="1"/>
</dbReference>
<dbReference type="Proteomes" id="UP000245699">
    <property type="component" value="Unassembled WGS sequence"/>
</dbReference>
<dbReference type="AlphaFoldDB" id="A0A2T9XXD7"/>
<organism evidence="1 2">
    <name type="scientific">Furculomyces boomerangus</name>
    <dbReference type="NCBI Taxonomy" id="61424"/>
    <lineage>
        <taxon>Eukaryota</taxon>
        <taxon>Fungi</taxon>
        <taxon>Fungi incertae sedis</taxon>
        <taxon>Zoopagomycota</taxon>
        <taxon>Kickxellomycotina</taxon>
        <taxon>Harpellomycetes</taxon>
        <taxon>Harpellales</taxon>
        <taxon>Harpellaceae</taxon>
        <taxon>Furculomyces</taxon>
    </lineage>
</organism>
<keyword evidence="2" id="KW-1185">Reference proteome</keyword>
<name>A0A2T9XXD7_9FUNG</name>
<protein>
    <submittedName>
        <fullName evidence="1">Uncharacterized protein</fullName>
    </submittedName>
</protein>
<sequence>MENNESKNLVSDLNRIIKDFGYDLEIYLSKSTPKQVKSDISKVFKSNPDNVKLFDYSNTSIQDKNSYLKSMAEAEKVLISADNLIALSTAIELKKQVYIIGQENTSSLLRNQYQQLVKMGIAKRFYLEGSGEFGYMLDFDIDKIDSFSATSIQSVTNYTKIQKNDTAKRFAEFIVSRWNKSH</sequence>
<comment type="caution">
    <text evidence="1">The sequence shown here is derived from an EMBL/GenBank/DDBJ whole genome shotgun (WGS) entry which is preliminary data.</text>
</comment>